<gene>
    <name evidence="1" type="ORF">D5086_019003</name>
</gene>
<evidence type="ECO:0000313" key="2">
    <source>
        <dbReference type="Proteomes" id="UP000309997"/>
    </source>
</evidence>
<accession>A0ACC4BG27</accession>
<organism evidence="1 2">
    <name type="scientific">Populus alba</name>
    <name type="common">White poplar</name>
    <dbReference type="NCBI Taxonomy" id="43335"/>
    <lineage>
        <taxon>Eukaryota</taxon>
        <taxon>Viridiplantae</taxon>
        <taxon>Streptophyta</taxon>
        <taxon>Embryophyta</taxon>
        <taxon>Tracheophyta</taxon>
        <taxon>Spermatophyta</taxon>
        <taxon>Magnoliopsida</taxon>
        <taxon>eudicotyledons</taxon>
        <taxon>Gunneridae</taxon>
        <taxon>Pentapetalae</taxon>
        <taxon>rosids</taxon>
        <taxon>fabids</taxon>
        <taxon>Malpighiales</taxon>
        <taxon>Salicaceae</taxon>
        <taxon>Saliceae</taxon>
        <taxon>Populus</taxon>
    </lineage>
</organism>
<dbReference type="Proteomes" id="UP000309997">
    <property type="component" value="Unassembled WGS sequence"/>
</dbReference>
<reference evidence="1 2" key="1">
    <citation type="journal article" date="2024" name="Plant Biotechnol. J.">
        <title>Genome and CRISPR/Cas9 system of a widespread forest tree (Populus alba) in the world.</title>
        <authorList>
            <person name="Liu Y.J."/>
            <person name="Jiang P.F."/>
            <person name="Han X.M."/>
            <person name="Li X.Y."/>
            <person name="Wang H.M."/>
            <person name="Wang Y.J."/>
            <person name="Wang X.X."/>
            <person name="Zeng Q.Y."/>
        </authorList>
    </citation>
    <scope>NUCLEOTIDE SEQUENCE [LARGE SCALE GENOMIC DNA]</scope>
    <source>
        <strain evidence="2">cv. PAL-ZL1</strain>
    </source>
</reference>
<sequence length="317" mass="35862">MSSFLHEVSLLSLCLLYGSIFSLIAQASVPPSARFQIPVDTFFGEDYSVEYGAYYRLIGIDNYPFQLSFYNTTPDAFTLALRMGNPLASPKMYFVWEANRGKASFDHPTDTLLAGQSLRLEGTARLVSRASEKQNSDGPYSLVLEPKRLAMYYKSPSSPRPYLYYTPDKVSESKGRIQNVTLYSRGEVDGFYYDFALSTPFQDAILTTVNYNNTVLSFLRLGIDGNLRIHTFYDKANSNDGFQVTFTLFSRDSGWESECQLPERCGRFGLCEDNQCVACPLPNGLMGWSRDCQPVRSSSCGSKKFYYYKLEGVDHYI</sequence>
<protein>
    <submittedName>
        <fullName evidence="1">Uncharacterized protein</fullName>
    </submittedName>
</protein>
<dbReference type="EMBL" id="RCHU02000010">
    <property type="protein sequence ID" value="KAL3577499.1"/>
    <property type="molecule type" value="Genomic_DNA"/>
</dbReference>
<proteinExistence type="predicted"/>
<evidence type="ECO:0000313" key="1">
    <source>
        <dbReference type="EMBL" id="KAL3577499.1"/>
    </source>
</evidence>
<keyword evidence="2" id="KW-1185">Reference proteome</keyword>
<comment type="caution">
    <text evidence="1">The sequence shown here is derived from an EMBL/GenBank/DDBJ whole genome shotgun (WGS) entry which is preliminary data.</text>
</comment>
<name>A0ACC4BG27_POPAL</name>